<reference evidence="2" key="1">
    <citation type="submission" date="2022-12" db="EMBL/GenBank/DDBJ databases">
        <authorList>
            <person name="Petersen C."/>
        </authorList>
    </citation>
    <scope>NUCLEOTIDE SEQUENCE</scope>
    <source>
        <strain evidence="2">IBT 21472</strain>
    </source>
</reference>
<dbReference type="PANTHER" id="PTHR11117:SF2">
    <property type="entry name" value="SUCCINATE--COA LIGASE [ADP_GDP-FORMING] SUBUNIT ALPHA, MITOCHONDRIAL"/>
    <property type="match status" value="1"/>
</dbReference>
<dbReference type="InterPro" id="IPR036291">
    <property type="entry name" value="NAD(P)-bd_dom_sf"/>
</dbReference>
<dbReference type="Proteomes" id="UP001147746">
    <property type="component" value="Unassembled WGS sequence"/>
</dbReference>
<organism evidence="2 3">
    <name type="scientific">Penicillium atrosanguineum</name>
    <dbReference type="NCBI Taxonomy" id="1132637"/>
    <lineage>
        <taxon>Eukaryota</taxon>
        <taxon>Fungi</taxon>
        <taxon>Dikarya</taxon>
        <taxon>Ascomycota</taxon>
        <taxon>Pezizomycotina</taxon>
        <taxon>Eurotiomycetes</taxon>
        <taxon>Eurotiomycetidae</taxon>
        <taxon>Eurotiales</taxon>
        <taxon>Aspergillaceae</taxon>
        <taxon>Penicillium</taxon>
    </lineage>
</organism>
<dbReference type="InterPro" id="IPR003781">
    <property type="entry name" value="CoA-bd"/>
</dbReference>
<dbReference type="GO" id="GO:0005739">
    <property type="term" value="C:mitochondrion"/>
    <property type="evidence" value="ECO:0007669"/>
    <property type="project" value="TreeGrafter"/>
</dbReference>
<keyword evidence="3" id="KW-1185">Reference proteome</keyword>
<dbReference type="GO" id="GO:0006099">
    <property type="term" value="P:tricarboxylic acid cycle"/>
    <property type="evidence" value="ECO:0007669"/>
    <property type="project" value="TreeGrafter"/>
</dbReference>
<dbReference type="SUPFAM" id="SSF51735">
    <property type="entry name" value="NAD(P)-binding Rossmann-fold domains"/>
    <property type="match status" value="1"/>
</dbReference>
<name>A0A9W9Q408_9EURO</name>
<dbReference type="GO" id="GO:0009361">
    <property type="term" value="C:succinate-CoA ligase complex (ADP-forming)"/>
    <property type="evidence" value="ECO:0007669"/>
    <property type="project" value="TreeGrafter"/>
</dbReference>
<evidence type="ECO:0000313" key="3">
    <source>
        <dbReference type="Proteomes" id="UP001147746"/>
    </source>
</evidence>
<dbReference type="EMBL" id="JAPZBO010000002">
    <property type="protein sequence ID" value="KAJ5323934.1"/>
    <property type="molecule type" value="Genomic_DNA"/>
</dbReference>
<proteinExistence type="predicted"/>
<comment type="caution">
    <text evidence="2">The sequence shown here is derived from an EMBL/GenBank/DDBJ whole genome shotgun (WGS) entry which is preliminary data.</text>
</comment>
<keyword evidence="2" id="KW-0436">Ligase</keyword>
<protein>
    <submittedName>
        <fullName evidence="2">Succinate--CoA ligase</fullName>
    </submittedName>
</protein>
<gene>
    <name evidence="2" type="ORF">N7476_002534</name>
</gene>
<dbReference type="AlphaFoldDB" id="A0A9W9Q408"/>
<evidence type="ECO:0000313" key="2">
    <source>
        <dbReference type="EMBL" id="KAJ5323934.1"/>
    </source>
</evidence>
<dbReference type="Pfam" id="PF02629">
    <property type="entry name" value="CoA_binding"/>
    <property type="match status" value="1"/>
</dbReference>
<sequence length="129" mass="13884">MQAFRRNTFSAVRNVAGKRSVTSKANSPYAETVNNLRINKDTRVLFQGFTGKQGTRLSPTVSILSSRSQMDTNLQTAGTNVIGGTNPKKAGQMHLDLPVFANVADARKETGATASAIFVPYGFAVQIAY</sequence>
<reference evidence="2" key="2">
    <citation type="journal article" date="2023" name="IMA Fungus">
        <title>Comparative genomic study of the Penicillium genus elucidates a diverse pangenome and 15 lateral gene transfer events.</title>
        <authorList>
            <person name="Petersen C."/>
            <person name="Sorensen T."/>
            <person name="Nielsen M.R."/>
            <person name="Sondergaard T.E."/>
            <person name="Sorensen J.L."/>
            <person name="Fitzpatrick D.A."/>
            <person name="Frisvad J.C."/>
            <person name="Nielsen K.L."/>
        </authorList>
    </citation>
    <scope>NUCLEOTIDE SEQUENCE</scope>
    <source>
        <strain evidence="2">IBT 21472</strain>
    </source>
</reference>
<evidence type="ECO:0000259" key="1">
    <source>
        <dbReference type="Pfam" id="PF02629"/>
    </source>
</evidence>
<dbReference type="GO" id="GO:0004775">
    <property type="term" value="F:succinate-CoA ligase (ADP-forming) activity"/>
    <property type="evidence" value="ECO:0007669"/>
    <property type="project" value="TreeGrafter"/>
</dbReference>
<dbReference type="Gene3D" id="3.40.50.720">
    <property type="entry name" value="NAD(P)-binding Rossmann-like Domain"/>
    <property type="match status" value="1"/>
</dbReference>
<dbReference type="GO" id="GO:0004776">
    <property type="term" value="F:succinate-CoA ligase (GDP-forming) activity"/>
    <property type="evidence" value="ECO:0007669"/>
    <property type="project" value="TreeGrafter"/>
</dbReference>
<accession>A0A9W9Q408</accession>
<feature type="domain" description="CoA-binding" evidence="1">
    <location>
        <begin position="39"/>
        <end position="126"/>
    </location>
</feature>
<dbReference type="PANTHER" id="PTHR11117">
    <property type="entry name" value="SUCCINYL-COA LIGASE SUBUNIT ALPHA"/>
    <property type="match status" value="1"/>
</dbReference>